<dbReference type="RefSeq" id="WP_153129184.1">
    <property type="nucleotide sequence ID" value="NZ_VZCW01000329.1"/>
</dbReference>
<dbReference type="EMBL" id="VZCW01000329">
    <property type="protein sequence ID" value="MQN13685.1"/>
    <property type="molecule type" value="Genomic_DNA"/>
</dbReference>
<accession>A0AA90ZMC8</accession>
<proteinExistence type="predicted"/>
<dbReference type="AlphaFoldDB" id="A0AA90ZMC8"/>
<gene>
    <name evidence="1" type="ORF">F7D95_12985</name>
</gene>
<dbReference type="Proteomes" id="UP000442105">
    <property type="component" value="Unassembled WGS sequence"/>
</dbReference>
<comment type="caution">
    <text evidence="1">The sequence shown here is derived from an EMBL/GenBank/DDBJ whole genome shotgun (WGS) entry which is preliminary data.</text>
</comment>
<protein>
    <submittedName>
        <fullName evidence="1">Uncharacterized protein</fullName>
    </submittedName>
</protein>
<organism evidence="1 2">
    <name type="scientific">Segatella copri</name>
    <dbReference type="NCBI Taxonomy" id="165179"/>
    <lineage>
        <taxon>Bacteria</taxon>
        <taxon>Pseudomonadati</taxon>
        <taxon>Bacteroidota</taxon>
        <taxon>Bacteroidia</taxon>
        <taxon>Bacteroidales</taxon>
        <taxon>Prevotellaceae</taxon>
        <taxon>Segatella</taxon>
    </lineage>
</organism>
<sequence length="147" mass="16985">MTSISRHQKRRRSADHTSTNEYLGSLVMNGKELASDVSRLGYCAMANGNIVLGISRSDKVKDYVEERGGSFFRQFILLSDGVLPAKFQLHGKVERRALARTSDDHLILYRDPSSRNPLGFRRCPARIRFRRCYLHHRWQVPQFLSHP</sequence>
<name>A0AA90ZMC8_9BACT</name>
<evidence type="ECO:0000313" key="2">
    <source>
        <dbReference type="Proteomes" id="UP000442105"/>
    </source>
</evidence>
<reference evidence="2" key="1">
    <citation type="submission" date="2019-09" db="EMBL/GenBank/DDBJ databases">
        <title>Distinct polysaccharide growth profiles of human intestinal Prevotella copri isolates.</title>
        <authorList>
            <person name="Fehlner-Peach H."/>
            <person name="Magnabosco C."/>
            <person name="Raghavan V."/>
            <person name="Scher J.U."/>
            <person name="Tett A."/>
            <person name="Cox L.M."/>
            <person name="Gottsegen C."/>
            <person name="Watters A."/>
            <person name="Wiltshire- Gordon J.D."/>
            <person name="Segata N."/>
            <person name="Bonneau R."/>
            <person name="Littman D.R."/>
        </authorList>
    </citation>
    <scope>NUCLEOTIDE SEQUENCE [LARGE SCALE GENOMIC DNA]</scope>
    <source>
        <strain evidence="2">iAQ1179</strain>
    </source>
</reference>
<evidence type="ECO:0000313" key="1">
    <source>
        <dbReference type="EMBL" id="MQN13685.1"/>
    </source>
</evidence>